<dbReference type="PANTHER" id="PTHR11098">
    <property type="entry name" value="NICOTINATE PHOSPHORIBOSYLTRANSFERASE"/>
    <property type="match status" value="1"/>
</dbReference>
<evidence type="ECO:0000313" key="16">
    <source>
        <dbReference type="RefSeq" id="XP_022088870.1"/>
    </source>
</evidence>
<dbReference type="CTD" id="93100"/>
<comment type="pathway">
    <text evidence="1 11">Cofactor biosynthesis; NAD(+) biosynthesis; nicotinate D-ribonucleotide from nicotinate: step 1/1.</text>
</comment>
<dbReference type="GO" id="GO:0016740">
    <property type="term" value="F:transferase activity"/>
    <property type="evidence" value="ECO:0007669"/>
    <property type="project" value="UniProtKB-KW"/>
</dbReference>
<evidence type="ECO:0000256" key="1">
    <source>
        <dbReference type="ARBA" id="ARBA00004952"/>
    </source>
</evidence>
<dbReference type="InterPro" id="IPR013785">
    <property type="entry name" value="Aldolase_TIM"/>
</dbReference>
<dbReference type="RefSeq" id="XP_022088870.1">
    <property type="nucleotide sequence ID" value="XM_022233178.1"/>
</dbReference>
<dbReference type="GO" id="GO:0005829">
    <property type="term" value="C:cytosol"/>
    <property type="evidence" value="ECO:0007669"/>
    <property type="project" value="TreeGrafter"/>
</dbReference>
<evidence type="ECO:0000256" key="5">
    <source>
        <dbReference type="ARBA" id="ARBA00022553"/>
    </source>
</evidence>
<dbReference type="Gene3D" id="3.20.20.70">
    <property type="entry name" value="Aldolase class I"/>
    <property type="match status" value="1"/>
</dbReference>
<dbReference type="UniPathway" id="UPA00253">
    <property type="reaction ID" value="UER00457"/>
</dbReference>
<dbReference type="Pfam" id="PF17956">
    <property type="entry name" value="NAPRTase_C"/>
    <property type="match status" value="1"/>
</dbReference>
<dbReference type="PIRSF" id="PIRSF000484">
    <property type="entry name" value="NAPRT"/>
    <property type="match status" value="1"/>
</dbReference>
<dbReference type="AlphaFoldDB" id="A0A8B7Y935"/>
<dbReference type="KEGG" id="aplc:110978290"/>
<evidence type="ECO:0000256" key="7">
    <source>
        <dbReference type="ARBA" id="ARBA00022642"/>
    </source>
</evidence>
<evidence type="ECO:0000256" key="9">
    <source>
        <dbReference type="ARBA" id="ARBA00023426"/>
    </source>
</evidence>
<evidence type="ECO:0000259" key="14">
    <source>
        <dbReference type="Pfam" id="PF17956"/>
    </source>
</evidence>
<reference evidence="16" key="1">
    <citation type="submission" date="2025-08" db="UniProtKB">
        <authorList>
            <consortium name="RefSeq"/>
        </authorList>
    </citation>
    <scope>IDENTIFICATION</scope>
</reference>
<accession>A0A8B7Y935</accession>
<evidence type="ECO:0000259" key="12">
    <source>
        <dbReference type="Pfam" id="PF04095"/>
    </source>
</evidence>
<dbReference type="SUPFAM" id="SSF51690">
    <property type="entry name" value="Nicotinate/Quinolinate PRTase C-terminal domain-like"/>
    <property type="match status" value="1"/>
</dbReference>
<dbReference type="InterPro" id="IPR036068">
    <property type="entry name" value="Nicotinate_pribotase-like_C"/>
</dbReference>
<evidence type="ECO:0000259" key="13">
    <source>
        <dbReference type="Pfam" id="PF17767"/>
    </source>
</evidence>
<evidence type="ECO:0000256" key="10">
    <source>
        <dbReference type="ARBA" id="ARBA00048668"/>
    </source>
</evidence>
<dbReference type="GeneID" id="110978290"/>
<organism evidence="15 16">
    <name type="scientific">Acanthaster planci</name>
    <name type="common">Crown-of-thorns starfish</name>
    <dbReference type="NCBI Taxonomy" id="133434"/>
    <lineage>
        <taxon>Eukaryota</taxon>
        <taxon>Metazoa</taxon>
        <taxon>Echinodermata</taxon>
        <taxon>Eleutherozoa</taxon>
        <taxon>Asterozoa</taxon>
        <taxon>Asteroidea</taxon>
        <taxon>Valvatacea</taxon>
        <taxon>Valvatida</taxon>
        <taxon>Acanthasteridae</taxon>
        <taxon>Acanthaster</taxon>
    </lineage>
</organism>
<comment type="similarity">
    <text evidence="2 11">Belongs to the NAPRTase family.</text>
</comment>
<dbReference type="SUPFAM" id="SSF54675">
    <property type="entry name" value="Nicotinate/Quinolinate PRTase N-terminal domain-like"/>
    <property type="match status" value="1"/>
</dbReference>
<keyword evidence="6 11" id="KW-0436">Ligase</keyword>
<keyword evidence="7 11" id="KW-0662">Pyridine nucleotide biosynthesis</keyword>
<dbReference type="InterPro" id="IPR007229">
    <property type="entry name" value="Nic_PRibTrfase-Fam"/>
</dbReference>
<dbReference type="EC" id="6.3.4.21" evidence="3 11"/>
<dbReference type="PANTHER" id="PTHR11098:SF1">
    <property type="entry name" value="NICOTINATE PHOSPHORIBOSYLTRANSFERASE"/>
    <property type="match status" value="1"/>
</dbReference>
<comment type="function">
    <text evidence="9">Catalyzes the first step in the biosynthesis of NAD from nicotinic acid, the ATP-dependent synthesis of beta-nicotinate D-ribonucleotide from nicotinate and 5-phospho-D-ribose 1-phosphate. Helps prevent cellular oxidative stress via its role in NAD biosynthesis.</text>
</comment>
<dbReference type="InterPro" id="IPR006405">
    <property type="entry name" value="Nic_PRibTrfase_pncB"/>
</dbReference>
<gene>
    <name evidence="16" type="primary">LOC110978290</name>
</gene>
<evidence type="ECO:0000313" key="15">
    <source>
        <dbReference type="Proteomes" id="UP000694845"/>
    </source>
</evidence>
<comment type="catalytic activity">
    <reaction evidence="10 11">
        <text>5-phospho-alpha-D-ribose 1-diphosphate + nicotinate + ATP + H2O = nicotinate beta-D-ribonucleotide + ADP + phosphate + diphosphate</text>
        <dbReference type="Rhea" id="RHEA:36163"/>
        <dbReference type="ChEBI" id="CHEBI:15377"/>
        <dbReference type="ChEBI" id="CHEBI:30616"/>
        <dbReference type="ChEBI" id="CHEBI:32544"/>
        <dbReference type="ChEBI" id="CHEBI:33019"/>
        <dbReference type="ChEBI" id="CHEBI:43474"/>
        <dbReference type="ChEBI" id="CHEBI:57502"/>
        <dbReference type="ChEBI" id="CHEBI:58017"/>
        <dbReference type="ChEBI" id="CHEBI:456216"/>
        <dbReference type="EC" id="6.3.4.21"/>
    </reaction>
</comment>
<dbReference type="CDD" id="cd01570">
    <property type="entry name" value="NAPRTase_A"/>
    <property type="match status" value="1"/>
</dbReference>
<name>A0A8B7Y935_ACAPL</name>
<protein>
    <recommendedName>
        <fullName evidence="4 11">Nicotinate phosphoribosyltransferase</fullName>
        <ecNumber evidence="3 11">6.3.4.21</ecNumber>
    </recommendedName>
</protein>
<keyword evidence="15" id="KW-1185">Reference proteome</keyword>
<comment type="PTM">
    <text evidence="11">Transiently phosphorylated on a His residue during the reaction cycle. Phosphorylation strongly increases the affinity for substrates and increases the rate of nicotinate D-ribonucleotide production. Dephosphorylation regenerates the low-affinity form of the enzyme, leading to product release.</text>
</comment>
<dbReference type="InterPro" id="IPR041619">
    <property type="entry name" value="NAPRTase_C"/>
</dbReference>
<feature type="domain" description="Nicotinate/nicotinamide phosphoribosyltransferase" evidence="12">
    <location>
        <begin position="352"/>
        <end position="452"/>
    </location>
</feature>
<keyword evidence="5" id="KW-0597">Phosphoprotein</keyword>
<sequence>MGGRSFRVKLCQKQVIFKVGVIMTMALNQHSSSNINNNATVLESGQESNGIIQALLTDLYQVTMAYAYWKSGRMDSRAIFDLFFRKNPFRGEFTIFAGLEECLRFLKNFRFTESDIAFLRTVLPPTTEVDFFDYLSRLDCSTVEVYAFNEGSVVFPRVPLLRIEGPLPLVQLLETTLLNLINYASLVATNAARFRLATGPNKRLLEFGLRRAQGPDGGLSASKYSYIGGFDATSNVLAGKLYNIPLRGTNAHALVMAYRSLDDLENKMLLPKDSTRDPVDLAASSLVWLDRVCQLLGLRDTNAGELASFIAYAVAFPDSFLMLVDTYDVLKSGIANFCAVSLALHDVGYRATGIRIDSGDLAYQSLEIRKIFQKVAHKFGLPWFQDLTIVASNDINEDTLLSLQQQGHAIDAFGIGTHLVTCQKQPALGCVFKLVQIDNNPCIKLSHDVDKVTIPGRKTAFRLYGADGLAIADLMAQSSEPQPEEQKVVLCRHPFEALRRVNVQPSKVEKLHKLYMKDGQICQALPTLSEIRDNVKQGMQALRSDVKRELNPTPYKVSVTTNLYHFLHDLWQESLPIGQLS</sequence>
<evidence type="ECO:0000256" key="2">
    <source>
        <dbReference type="ARBA" id="ARBA00010897"/>
    </source>
</evidence>
<proteinExistence type="inferred from homology"/>
<feature type="domain" description="Nicotinate phosphoribosyltransferase N-terminal" evidence="13">
    <location>
        <begin position="55"/>
        <end position="182"/>
    </location>
</feature>
<dbReference type="Pfam" id="PF17767">
    <property type="entry name" value="NAPRTase_N"/>
    <property type="match status" value="1"/>
</dbReference>
<dbReference type="GO" id="GO:0004516">
    <property type="term" value="F:nicotinate phosphoribosyltransferase activity"/>
    <property type="evidence" value="ECO:0007669"/>
    <property type="project" value="UniProtKB-UniRule"/>
</dbReference>
<keyword evidence="8 11" id="KW-0808">Transferase</keyword>
<feature type="domain" description="Nicotinate phosphoribosyltransferase C-terminal" evidence="14">
    <location>
        <begin position="457"/>
        <end position="566"/>
    </location>
</feature>
<evidence type="ECO:0000256" key="4">
    <source>
        <dbReference type="ARBA" id="ARBA00021569"/>
    </source>
</evidence>
<evidence type="ECO:0000256" key="8">
    <source>
        <dbReference type="ARBA" id="ARBA00022679"/>
    </source>
</evidence>
<dbReference type="OrthoDB" id="193380at2759"/>
<evidence type="ECO:0000256" key="11">
    <source>
        <dbReference type="RuleBase" id="RU365100"/>
    </source>
</evidence>
<dbReference type="Proteomes" id="UP000694845">
    <property type="component" value="Unplaced"/>
</dbReference>
<dbReference type="Gene3D" id="3.20.140.10">
    <property type="entry name" value="nicotinate phosphoribosyltransferase"/>
    <property type="match status" value="2"/>
</dbReference>
<dbReference type="NCBIfam" id="TIGR01513">
    <property type="entry name" value="NAPRTase_put"/>
    <property type="match status" value="1"/>
</dbReference>
<dbReference type="FunFam" id="3.20.140.10:FF:000002">
    <property type="entry name" value="Nicotinate phosphoribosyltransferase"/>
    <property type="match status" value="1"/>
</dbReference>
<dbReference type="Pfam" id="PF04095">
    <property type="entry name" value="NAPRTase"/>
    <property type="match status" value="1"/>
</dbReference>
<dbReference type="InterPro" id="IPR041525">
    <property type="entry name" value="N/Namide_PRibTrfase"/>
</dbReference>
<evidence type="ECO:0000256" key="6">
    <source>
        <dbReference type="ARBA" id="ARBA00022598"/>
    </source>
</evidence>
<dbReference type="FunFam" id="3.20.140.10:FF:000006">
    <property type="entry name" value="Nicotinate phosphoribosyltransferase"/>
    <property type="match status" value="1"/>
</dbReference>
<dbReference type="InterPro" id="IPR040727">
    <property type="entry name" value="NAPRTase_N"/>
</dbReference>
<dbReference type="GO" id="GO:0034355">
    <property type="term" value="P:NAD+ biosynthetic process via the salvage pathway"/>
    <property type="evidence" value="ECO:0007669"/>
    <property type="project" value="TreeGrafter"/>
</dbReference>
<evidence type="ECO:0000256" key="3">
    <source>
        <dbReference type="ARBA" id="ARBA00013236"/>
    </source>
</evidence>